<evidence type="ECO:0000256" key="10">
    <source>
        <dbReference type="ARBA" id="ARBA00029447"/>
    </source>
</evidence>
<feature type="transmembrane region" description="Helical" evidence="12">
    <location>
        <begin position="12"/>
        <end position="32"/>
    </location>
</feature>
<dbReference type="CDD" id="cd06225">
    <property type="entry name" value="HAMP"/>
    <property type="match status" value="1"/>
</dbReference>
<evidence type="ECO:0000313" key="15">
    <source>
        <dbReference type="EMBL" id="MDL5033069.1"/>
    </source>
</evidence>
<comment type="subcellular location">
    <subcellularLocation>
        <location evidence="1">Cell inner membrane</location>
        <topology evidence="1">Multi-pass membrane protein</topology>
    </subcellularLocation>
</comment>
<evidence type="ECO:0000256" key="6">
    <source>
        <dbReference type="ARBA" id="ARBA00022692"/>
    </source>
</evidence>
<feature type="domain" description="Methyl-accepting transducer" evidence="13">
    <location>
        <begin position="272"/>
        <end position="501"/>
    </location>
</feature>
<evidence type="ECO:0000256" key="9">
    <source>
        <dbReference type="ARBA" id="ARBA00023224"/>
    </source>
</evidence>
<evidence type="ECO:0000256" key="12">
    <source>
        <dbReference type="SAM" id="Phobius"/>
    </source>
</evidence>
<dbReference type="SMART" id="SM00304">
    <property type="entry name" value="HAMP"/>
    <property type="match status" value="2"/>
</dbReference>
<evidence type="ECO:0000256" key="7">
    <source>
        <dbReference type="ARBA" id="ARBA00022989"/>
    </source>
</evidence>
<dbReference type="PANTHER" id="PTHR43531:SF14">
    <property type="entry name" value="METHYL-ACCEPTING CHEMOTAXIS PROTEIN I-RELATED"/>
    <property type="match status" value="1"/>
</dbReference>
<evidence type="ECO:0000256" key="4">
    <source>
        <dbReference type="ARBA" id="ARBA00022500"/>
    </source>
</evidence>
<protein>
    <submittedName>
        <fullName evidence="15">Methyl-accepting chemotaxis protein</fullName>
    </submittedName>
</protein>
<keyword evidence="8 12" id="KW-0472">Membrane</keyword>
<dbReference type="InterPro" id="IPR004089">
    <property type="entry name" value="MCPsignal_dom"/>
</dbReference>
<evidence type="ECO:0000256" key="2">
    <source>
        <dbReference type="ARBA" id="ARBA00022475"/>
    </source>
</evidence>
<dbReference type="SMART" id="SM00283">
    <property type="entry name" value="MA"/>
    <property type="match status" value="1"/>
</dbReference>
<dbReference type="CDD" id="cd11386">
    <property type="entry name" value="MCP_signal"/>
    <property type="match status" value="1"/>
</dbReference>
<keyword evidence="6 12" id="KW-0812">Transmembrane</keyword>
<keyword evidence="4" id="KW-0145">Chemotaxis</keyword>
<evidence type="ECO:0000259" key="14">
    <source>
        <dbReference type="PROSITE" id="PS50885"/>
    </source>
</evidence>
<evidence type="ECO:0000259" key="13">
    <source>
        <dbReference type="PROSITE" id="PS50111"/>
    </source>
</evidence>
<dbReference type="EMBL" id="JASVDS010000003">
    <property type="protein sequence ID" value="MDL5033069.1"/>
    <property type="molecule type" value="Genomic_DNA"/>
</dbReference>
<keyword evidence="7 12" id="KW-1133">Transmembrane helix</keyword>
<keyword evidence="2" id="KW-1003">Cell membrane</keyword>
<keyword evidence="9 11" id="KW-0807">Transducer</keyword>
<comment type="caution">
    <text evidence="15">The sequence shown here is derived from an EMBL/GenBank/DDBJ whole genome shotgun (WGS) entry which is preliminary data.</text>
</comment>
<gene>
    <name evidence="15" type="ORF">QRD43_14235</name>
</gene>
<sequence length="521" mass="55271">MLRQLSIKARLGLAFGLMVLLMLVLGGGGWMATRAMFGAFETFNTSVVASLRSVDDLRAGMLTARRYEKDMIFAAIGVADFKRAQERWEAAMKSADAGLKDLEQRVKDPKVREGLGTIRSNFDAYRSGMVPVMAQLSKGDMASDLKGAWDAPREAKKAVDQAEQGLEEALKTVDRFIEIAHDKIAGVYGTITTVIVVALLAGMGLAAFIGWRIAHSLLLPIQQGMAFASAVENGNLDEHLHIEGKDELTALSTSLLHMQEGLRSIVIKVREGSESIQVAASEVATGNHDLSSRTEQAAASLEETASSMEQLTENVRHNADAARQANQLASSASSVAQRGGDVVQQVVQTMGEISTSSRKIGDIIGVIDGIAFQTNILALNAAVEAARAGEQGRGFAVVAGEVRSLAQRSAEAAKEIKTLITGSMDRIEAGASLVQDAGTTMNEIVSSVQRVTDIMGEITASTQEQSTSINEVGQAITNLDQMTQQNAALVEQGAAAASSLRDQAVGLSAAISSFRVTARHA</sequence>
<dbReference type="InterPro" id="IPR003122">
    <property type="entry name" value="Tar_rcpt_lig-bd"/>
</dbReference>
<proteinExistence type="inferred from homology"/>
<keyword evidence="3" id="KW-0488">Methylation</keyword>
<evidence type="ECO:0000256" key="8">
    <source>
        <dbReference type="ARBA" id="ARBA00023136"/>
    </source>
</evidence>
<organism evidence="15 16">
    <name type="scientific">Roseateles subflavus</name>
    <dbReference type="NCBI Taxonomy" id="3053353"/>
    <lineage>
        <taxon>Bacteria</taxon>
        <taxon>Pseudomonadati</taxon>
        <taxon>Pseudomonadota</taxon>
        <taxon>Betaproteobacteria</taxon>
        <taxon>Burkholderiales</taxon>
        <taxon>Sphaerotilaceae</taxon>
        <taxon>Roseateles</taxon>
    </lineage>
</organism>
<feature type="transmembrane region" description="Helical" evidence="12">
    <location>
        <begin position="185"/>
        <end position="211"/>
    </location>
</feature>
<dbReference type="Pfam" id="PF02203">
    <property type="entry name" value="TarH"/>
    <property type="match status" value="1"/>
</dbReference>
<accession>A0ABT7LKU7</accession>
<evidence type="ECO:0000313" key="16">
    <source>
        <dbReference type="Proteomes" id="UP001238603"/>
    </source>
</evidence>
<feature type="domain" description="HAMP" evidence="14">
    <location>
        <begin position="215"/>
        <end position="267"/>
    </location>
</feature>
<dbReference type="Proteomes" id="UP001238603">
    <property type="component" value="Unassembled WGS sequence"/>
</dbReference>
<evidence type="ECO:0000256" key="1">
    <source>
        <dbReference type="ARBA" id="ARBA00004429"/>
    </source>
</evidence>
<dbReference type="PRINTS" id="PR00260">
    <property type="entry name" value="CHEMTRNSDUCR"/>
</dbReference>
<dbReference type="Pfam" id="PF00672">
    <property type="entry name" value="HAMP"/>
    <property type="match status" value="1"/>
</dbReference>
<dbReference type="SUPFAM" id="SSF58104">
    <property type="entry name" value="Methyl-accepting chemotaxis protein (MCP) signaling domain"/>
    <property type="match status" value="1"/>
</dbReference>
<dbReference type="InterPro" id="IPR051310">
    <property type="entry name" value="MCP_chemotaxis"/>
</dbReference>
<evidence type="ECO:0000256" key="11">
    <source>
        <dbReference type="PROSITE-ProRule" id="PRU00284"/>
    </source>
</evidence>
<dbReference type="InterPro" id="IPR003660">
    <property type="entry name" value="HAMP_dom"/>
</dbReference>
<dbReference type="Pfam" id="PF00015">
    <property type="entry name" value="MCPsignal"/>
    <property type="match status" value="1"/>
</dbReference>
<dbReference type="InterPro" id="IPR004090">
    <property type="entry name" value="Chemotax_Me-accpt_rcpt"/>
</dbReference>
<name>A0ABT7LKU7_9BURK</name>
<evidence type="ECO:0000256" key="5">
    <source>
        <dbReference type="ARBA" id="ARBA00022519"/>
    </source>
</evidence>
<dbReference type="RefSeq" id="WP_285983122.1">
    <property type="nucleotide sequence ID" value="NZ_JASVDS010000003.1"/>
</dbReference>
<comment type="similarity">
    <text evidence="10">Belongs to the methyl-accepting chemotaxis (MCP) protein family.</text>
</comment>
<keyword evidence="16" id="KW-1185">Reference proteome</keyword>
<evidence type="ECO:0000256" key="3">
    <source>
        <dbReference type="ARBA" id="ARBA00022481"/>
    </source>
</evidence>
<dbReference type="PROSITE" id="PS50885">
    <property type="entry name" value="HAMP"/>
    <property type="match status" value="1"/>
</dbReference>
<reference evidence="15 16" key="1">
    <citation type="submission" date="2023-06" db="EMBL/GenBank/DDBJ databases">
        <title>Pelomonas sp. APW6 16S ribosomal RNA gene genome sequencing and assembly.</title>
        <authorList>
            <person name="Woo H."/>
        </authorList>
    </citation>
    <scope>NUCLEOTIDE SEQUENCE [LARGE SCALE GENOMIC DNA]</scope>
    <source>
        <strain evidence="15 16">APW6</strain>
    </source>
</reference>
<keyword evidence="5" id="KW-0997">Cell inner membrane</keyword>
<dbReference type="Gene3D" id="1.10.287.950">
    <property type="entry name" value="Methyl-accepting chemotaxis protein"/>
    <property type="match status" value="1"/>
</dbReference>
<dbReference type="PROSITE" id="PS50111">
    <property type="entry name" value="CHEMOTAXIS_TRANSDUC_2"/>
    <property type="match status" value="1"/>
</dbReference>
<dbReference type="PANTHER" id="PTHR43531">
    <property type="entry name" value="PROTEIN ICFG"/>
    <property type="match status" value="1"/>
</dbReference>